<evidence type="ECO:0000313" key="4">
    <source>
        <dbReference type="Proteomes" id="UP001476798"/>
    </source>
</evidence>
<dbReference type="InterPro" id="IPR052429">
    <property type="entry name" value="BAH_domain_protein"/>
</dbReference>
<evidence type="ECO:0000313" key="3">
    <source>
        <dbReference type="EMBL" id="MEQ2180391.1"/>
    </source>
</evidence>
<dbReference type="EMBL" id="JAHRIO010069989">
    <property type="protein sequence ID" value="MEQ2180391.1"/>
    <property type="molecule type" value="Genomic_DNA"/>
</dbReference>
<feature type="compositionally biased region" description="Low complexity" evidence="1">
    <location>
        <begin position="441"/>
        <end position="477"/>
    </location>
</feature>
<dbReference type="Pfam" id="PF01426">
    <property type="entry name" value="BAH"/>
    <property type="match status" value="1"/>
</dbReference>
<feature type="compositionally biased region" description="Low complexity" evidence="1">
    <location>
        <begin position="381"/>
        <end position="392"/>
    </location>
</feature>
<dbReference type="CDD" id="cd04714">
    <property type="entry name" value="BAH_BAHCC1"/>
    <property type="match status" value="1"/>
</dbReference>
<dbReference type="InterPro" id="IPR001025">
    <property type="entry name" value="BAH_dom"/>
</dbReference>
<feature type="compositionally biased region" description="Basic and acidic residues" evidence="1">
    <location>
        <begin position="1700"/>
        <end position="1713"/>
    </location>
</feature>
<feature type="compositionally biased region" description="Basic and acidic residues" evidence="1">
    <location>
        <begin position="1019"/>
        <end position="1032"/>
    </location>
</feature>
<feature type="region of interest" description="Disordered" evidence="1">
    <location>
        <begin position="435"/>
        <end position="489"/>
    </location>
</feature>
<feature type="compositionally biased region" description="Basic and acidic residues" evidence="1">
    <location>
        <begin position="585"/>
        <end position="608"/>
    </location>
</feature>
<name>A0ABV0PAA9_9TELE</name>
<feature type="region of interest" description="Disordered" evidence="1">
    <location>
        <begin position="534"/>
        <end position="640"/>
    </location>
</feature>
<proteinExistence type="predicted"/>
<feature type="region of interest" description="Disordered" evidence="1">
    <location>
        <begin position="1677"/>
        <end position="1831"/>
    </location>
</feature>
<accession>A0ABV0PAA9</accession>
<feature type="compositionally biased region" description="Low complexity" evidence="1">
    <location>
        <begin position="1796"/>
        <end position="1813"/>
    </location>
</feature>
<dbReference type="PANTHER" id="PTHR12505:SF21">
    <property type="entry name" value="TRINUCLEOTIDE REPEAT-CONTAINING GENE 18 PROTEIN"/>
    <property type="match status" value="1"/>
</dbReference>
<dbReference type="PANTHER" id="PTHR12505">
    <property type="entry name" value="PHD FINGER TRANSCRIPTION FACTOR"/>
    <property type="match status" value="1"/>
</dbReference>
<feature type="compositionally biased region" description="Basic and acidic residues" evidence="1">
    <location>
        <begin position="316"/>
        <end position="352"/>
    </location>
</feature>
<sequence>MLRSYVRAVRLSCWSGCAAVICGEKKLYEKPILHTFKWNGGFRIEFPFCCPVRHPIIIHHYSPLSFSCRQTDGYFLSSSLSQSPLHPPSASSTTPSSSTPPQRTSRDGGRDRTYRAERERDKERERLREETRPHSVVDLTQEGRSEDDRKASRDRDQDKDKDHDSDRDRDGWSFHPHQQKSHSHPSTVESRSRLSPPQPSFPPGGEGRFLGSEKDRRGREEEGGSRSNHSQNSNSNNSNSHSERQRKNESVATSAGTLHISYVLPPPLQQSSAGLPNLATPRDPVREQRVSAPTYVPSVEVYDERVGPIQIASQARDNKHRDRERDRDREPERDRERESYRFHEKSLMEHPRLSQSSEMSNQREEGSVICSNGSLGKRSQDASFSSSQSRFSPETRDLSKHSLRVGVDRIGAESKWNAMSPSANYATNHMAALAAQHGHNHSTSQSQPSQTQKSSSPHTSHQPNSSQSSHSHSPQTHGHGRAAEEGSQRRYLDQSGLYHPAASLVGASSGGEHPDSAEVSAMQSLIKYSGNFAAEGPGSSRHIIDGRGPFGGLGNLRMGPERERDRGRDRDKERVAGAMRVPPQLKREQERPDSARSFGREGEGEVRHPPVGIAVAVARQRDSGSTSKQTSGSSDTQRPLLQTAVKGNCAIELLLFSHHSAPLPLSFALFIWRGCSRRGRAVASRPLNPDLSPLDVPAWSPTSLGLQLSVRYVNVTVRKLLTQKREVLSLRQTVCPEAGSGEVGATIASDIPGLFWTFQTCCFHARYPEITSPVHTITYSCLGPSPLHQTLPPGYPPSLPGSIPPPYQFARDPQSGQLIVIPTEHLPHYGGDVLERGAPVWSSVYGTGSSLQHAAQLQLLSQHQILRQQELFMIQQHAAQVLELQRNAQIVGPVSRTEAPAAPDISTLSLSAPVLTAKAETGGGGYPYQSITAPYGSFPPLHIPASTAENSEAHRSCSPAPAAPLTPTHHHSRLLNAEIKPQTPEPPKAGSFLKRVPCEEDPQPDLIPEALGSLQLSRSTDKHDEVDGEDSKTAYLPAPQGESLPEVGKEEKNESVIKMEASSNSYQAIKALSPIPAEDEPKPERIKEAELAPLHPSISAVSDNQEMTQMCVSPEQTTACEEEQSDAPSDSFPPSLEESICEPPALNSPFPLISSDDPMGGMLALLTASEMAQVRPRTPPTPTLESQVENPAVASDCSSAGALEMVALEGMALLNLTLDGLDCLLEASRQILLEAIEKQSHIDLPRTLHSDKKYSWRQRKEDPLYSKMSVDMLDAVEVEYRVHLAELQKTYKEKQRELSKLQRRRDKRLTLSPRMPKDDLCLALKVKRGHMCEQEQLASDLDRALSLSQLGSLGTSRKLTSSSKLEKSKGRSSESGLKERGDHSSVKAGKLKLAAKASAAETVRKVQGQKETMFSPMRSELSSCSNNSEEHVSSRGGWPPHSGMRPHDSSTRKRRSTSPTSLLPSQKSSRKKHKHLSLLLEEAGLSSSDDSFDQGSPECEWSESGSDLRQRKFPSLLHGRCSAPELPLLPPATRRGDQPSPTKRGEALPVKRKPLTKARPSPRSPRRFSFDLSTGIGGFSEDEGWNRRRSERIFLHDATTTASQMSVSTSSSTSQSSTSSVSAPPLNPKPSFKPKTTPGIREGKDVIKPPSVRYLPEGTRIAAYWSQQYRCLYPGTVVNGAEPSPALLVAGPSRRRVRKCSKEAGAKPEETTPRIKGKPGRKPKPKPEPSINQEGREKADLLPSSTQSAERPQAPAKPAQDRTSSVQKTAQEKPRPASRPTMGTQGKSDRKNSGASPTSSPTRPSPVSRKSSSAQAPVSIPSRVLPSSLYPSTYGKVLTVDLYSEPNLCSYNSQRRDRESSSSSISPTTSRPVSRPAMTVSSSAPNPSATSTPRPASVSSSKMKSSSDHQNSPRTSLSSGLSSSPIARLTTGKSTSSLTPRSSSSLPPTTTPKPKLKIPSDQMSSRPISRPKPISGQRKSLSAELLVKLDHEGVTSPKTKKTKALMLLEGRGIRRDHTPITTSTPNQKLPKAKMRGPERAASLPERESAYKTPILAKDKLESRGREDDERTPTPPPGPIQKTPTQDKPKEEVKEEEKELNPPLGRALDRGAVLRNQNQAGERGKQGGPRGERESTSPRLRSWLNVRGFPAWRTGPRFLLSFQPDSCGSGLGNPLRRGMKGKAKKLFYKAITRGREMIRIGDCAVFLSAGRPNLPFIGRIQSMWESWGSNMVVRVNWFYHPEETNPGKKLTDKKRALYQSSHSDENDVQTISHKCLVLSVEEYEQMIHTRRYADSEDLYYLAGTYEPTTGMIFNTDGVPVIC</sequence>
<feature type="compositionally biased region" description="Low complexity" evidence="1">
    <location>
        <begin position="1457"/>
        <end position="1467"/>
    </location>
</feature>
<organism evidence="3 4">
    <name type="scientific">Goodea atripinnis</name>
    <dbReference type="NCBI Taxonomy" id="208336"/>
    <lineage>
        <taxon>Eukaryota</taxon>
        <taxon>Metazoa</taxon>
        <taxon>Chordata</taxon>
        <taxon>Craniata</taxon>
        <taxon>Vertebrata</taxon>
        <taxon>Euteleostomi</taxon>
        <taxon>Actinopterygii</taxon>
        <taxon>Neopterygii</taxon>
        <taxon>Teleostei</taxon>
        <taxon>Neoteleostei</taxon>
        <taxon>Acanthomorphata</taxon>
        <taxon>Ovalentaria</taxon>
        <taxon>Atherinomorphae</taxon>
        <taxon>Cyprinodontiformes</taxon>
        <taxon>Goodeidae</taxon>
        <taxon>Goodea</taxon>
    </lineage>
</organism>
<feature type="compositionally biased region" description="Low complexity" evidence="1">
    <location>
        <begin position="623"/>
        <end position="637"/>
    </location>
</feature>
<feature type="compositionally biased region" description="Low complexity" evidence="1">
    <location>
        <begin position="1477"/>
        <end position="1489"/>
    </location>
</feature>
<feature type="region of interest" description="Disordered" evidence="1">
    <location>
        <begin position="2010"/>
        <end position="2138"/>
    </location>
</feature>
<feature type="region of interest" description="Disordered" evidence="1">
    <location>
        <begin position="1851"/>
        <end position="1980"/>
    </location>
</feature>
<dbReference type="InterPro" id="IPR043151">
    <property type="entry name" value="BAH_sf"/>
</dbReference>
<comment type="caution">
    <text evidence="3">The sequence shown here is derived from an EMBL/GenBank/DDBJ whole genome shotgun (WGS) entry which is preliminary data.</text>
</comment>
<feature type="domain" description="BAH" evidence="2">
    <location>
        <begin position="2195"/>
        <end position="2315"/>
    </location>
</feature>
<dbReference type="Proteomes" id="UP001476798">
    <property type="component" value="Unassembled WGS sequence"/>
</dbReference>
<feature type="compositionally biased region" description="Low complexity" evidence="1">
    <location>
        <begin position="1957"/>
        <end position="1975"/>
    </location>
</feature>
<feature type="compositionally biased region" description="Basic and acidic residues" evidence="1">
    <location>
        <begin position="2056"/>
        <end position="2071"/>
    </location>
</feature>
<feature type="compositionally biased region" description="Low complexity" evidence="1">
    <location>
        <begin position="79"/>
        <end position="103"/>
    </location>
</feature>
<dbReference type="PROSITE" id="PS51038">
    <property type="entry name" value="BAH"/>
    <property type="match status" value="1"/>
</dbReference>
<gene>
    <name evidence="3" type="ORF">GOODEAATRI_000799</name>
</gene>
<feature type="compositionally biased region" description="Basic residues" evidence="1">
    <location>
        <begin position="1715"/>
        <end position="1724"/>
    </location>
</feature>
<feature type="region of interest" description="Disordered" evidence="1">
    <location>
        <begin position="79"/>
        <end position="399"/>
    </location>
</feature>
<reference evidence="3 4" key="1">
    <citation type="submission" date="2021-06" db="EMBL/GenBank/DDBJ databases">
        <authorList>
            <person name="Palmer J.M."/>
        </authorList>
    </citation>
    <scope>NUCLEOTIDE SEQUENCE [LARGE SCALE GENOMIC DNA]</scope>
    <source>
        <strain evidence="3 4">GA_2019</strain>
        <tissue evidence="3">Muscle</tissue>
    </source>
</reference>
<feature type="compositionally biased region" description="Basic and acidic residues" evidence="1">
    <location>
        <begin position="2084"/>
        <end position="2099"/>
    </location>
</feature>
<feature type="compositionally biased region" description="Basic and acidic residues" evidence="1">
    <location>
        <begin position="559"/>
        <end position="575"/>
    </location>
</feature>
<evidence type="ECO:0000256" key="1">
    <source>
        <dbReference type="SAM" id="MobiDB-lite"/>
    </source>
</evidence>
<dbReference type="InterPro" id="IPR048924">
    <property type="entry name" value="BAHCC1-like_Tudor"/>
</dbReference>
<feature type="compositionally biased region" description="Low complexity" evidence="1">
    <location>
        <begin position="1598"/>
        <end position="1622"/>
    </location>
</feature>
<feature type="region of interest" description="Disordered" evidence="1">
    <location>
        <begin position="944"/>
        <end position="1048"/>
    </location>
</feature>
<protein>
    <recommendedName>
        <fullName evidence="2">BAH domain-containing protein</fullName>
    </recommendedName>
</protein>
<feature type="compositionally biased region" description="Low complexity" evidence="1">
    <location>
        <begin position="1387"/>
        <end position="1400"/>
    </location>
</feature>
<dbReference type="Pfam" id="PF21744">
    <property type="entry name" value="BAHCC1-like_Tudor"/>
    <property type="match status" value="1"/>
</dbReference>
<feature type="region of interest" description="Disordered" evidence="1">
    <location>
        <begin position="1115"/>
        <end position="1138"/>
    </location>
</feature>
<feature type="compositionally biased region" description="Basic and acidic residues" evidence="1">
    <location>
        <begin position="2121"/>
        <end position="2135"/>
    </location>
</feature>
<dbReference type="SMART" id="SM00439">
    <property type="entry name" value="BAH"/>
    <property type="match status" value="1"/>
</dbReference>
<feature type="compositionally biased region" description="Basic and acidic residues" evidence="1">
    <location>
        <begin position="104"/>
        <end position="172"/>
    </location>
</feature>
<feature type="compositionally biased region" description="Low complexity" evidence="1">
    <location>
        <begin position="225"/>
        <end position="240"/>
    </location>
</feature>
<feature type="region of interest" description="Disordered" evidence="1">
    <location>
        <begin position="1355"/>
        <end position="1573"/>
    </location>
</feature>
<keyword evidence="4" id="KW-1185">Reference proteome</keyword>
<feature type="compositionally biased region" description="Low complexity" evidence="1">
    <location>
        <begin position="1861"/>
        <end position="1904"/>
    </location>
</feature>
<feature type="compositionally biased region" description="Low complexity" evidence="1">
    <location>
        <begin position="1933"/>
        <end position="1948"/>
    </location>
</feature>
<feature type="compositionally biased region" description="Basic and acidic residues" evidence="1">
    <location>
        <begin position="211"/>
        <end position="224"/>
    </location>
</feature>
<feature type="region of interest" description="Disordered" evidence="1">
    <location>
        <begin position="1597"/>
        <end position="1651"/>
    </location>
</feature>
<dbReference type="Gene3D" id="2.30.30.490">
    <property type="match status" value="1"/>
</dbReference>
<feature type="compositionally biased region" description="Basic and acidic residues" evidence="1">
    <location>
        <begin position="1364"/>
        <end position="1385"/>
    </location>
</feature>
<evidence type="ECO:0000259" key="2">
    <source>
        <dbReference type="PROSITE" id="PS51038"/>
    </source>
</evidence>